<dbReference type="InterPro" id="IPR029058">
    <property type="entry name" value="AB_hydrolase_fold"/>
</dbReference>
<proteinExistence type="predicted"/>
<feature type="chain" id="PRO_5046597011" evidence="1">
    <location>
        <begin position="25"/>
        <end position="661"/>
    </location>
</feature>
<dbReference type="EMBL" id="JBHTHY010000003">
    <property type="protein sequence ID" value="MFD0796885.1"/>
    <property type="molecule type" value="Genomic_DNA"/>
</dbReference>
<dbReference type="InterPro" id="IPR001466">
    <property type="entry name" value="Beta-lactam-related"/>
</dbReference>
<evidence type="ECO:0000313" key="4">
    <source>
        <dbReference type="Proteomes" id="UP001597012"/>
    </source>
</evidence>
<feature type="signal peptide" evidence="1">
    <location>
        <begin position="1"/>
        <end position="24"/>
    </location>
</feature>
<dbReference type="PANTHER" id="PTHR46825">
    <property type="entry name" value="D-ALANYL-D-ALANINE-CARBOXYPEPTIDASE/ENDOPEPTIDASE AMPH"/>
    <property type="match status" value="1"/>
</dbReference>
<dbReference type="SUPFAM" id="SSF56601">
    <property type="entry name" value="beta-lactamase/transpeptidase-like"/>
    <property type="match status" value="1"/>
</dbReference>
<dbReference type="Gene3D" id="3.40.50.1820">
    <property type="entry name" value="alpha/beta hydrolase"/>
    <property type="match status" value="1"/>
</dbReference>
<protein>
    <submittedName>
        <fullName evidence="3">Serine hydrolase domain-containing protein</fullName>
        <ecNumber evidence="3">3.-.-.-</ecNumber>
    </submittedName>
</protein>
<dbReference type="InterPro" id="IPR050491">
    <property type="entry name" value="AmpC-like"/>
</dbReference>
<sequence>MITLKNKTLILLFAICTLSFSCKNSPEQTEIKPSQIAVDKFQTIINSMYQSNPESIGIAVHIESPENGISWSGSAGYSNRETKAKLLSYQPALIASNTKTYISASILRLQEENKLSIEDNISKYLTQKTTDLFKSDGYDVDAIAIKHLLSHTSGIEEYTNDDYINFIDKNKEYRWTREEQLQRAVAVGNPLGKPQELFNYADGNYLLCTEIIEEVTKKPFYEAIRNLLKYDELVLNNTWFPTLEAQPKGAKELVHQYWTEKGWDSKNMDISFDLYGGGGIATTTKELAQFSYHLFNQNIIEDKDVLKLLSSKVKTADGKNNSYGLGLSIGNTKGFKRYGHGGFWGSQVLYFPKLRTSISVFVLEKDMKSTIIKNTTQKLVAELTNQLYLEDTIMTENYQLYKAKNTKATLVLYPGGGTTSKETKKEFDIINLANANNISVALMNFNRHLWIDTLTTIRVANELEQLFKENELNPENICIGGMSIGGNVALTLSNYLHQSQSIIKPEGTFIIDSPIDLYALYKSSLKDILNPNLDEERLAEPKFIIDYFEEAFSKDSLLMNIAKVSPFTQEKNHINVSNLKDIKLRFYTEPDSLWQKINRQTDFESTNAYTIQQVAKDLIKENWNQFELIETKNKGYRSNGERHPHSWSIVDANELMKWIKK</sequence>
<dbReference type="PROSITE" id="PS51257">
    <property type="entry name" value="PROKAR_LIPOPROTEIN"/>
    <property type="match status" value="1"/>
</dbReference>
<keyword evidence="4" id="KW-1185">Reference proteome</keyword>
<keyword evidence="3" id="KW-0378">Hydrolase</keyword>
<organism evidence="3 4">
    <name type="scientific">Maribacter chungangensis</name>
    <dbReference type="NCBI Taxonomy" id="1069117"/>
    <lineage>
        <taxon>Bacteria</taxon>
        <taxon>Pseudomonadati</taxon>
        <taxon>Bacteroidota</taxon>
        <taxon>Flavobacteriia</taxon>
        <taxon>Flavobacteriales</taxon>
        <taxon>Flavobacteriaceae</taxon>
        <taxon>Maribacter</taxon>
    </lineage>
</organism>
<evidence type="ECO:0000259" key="2">
    <source>
        <dbReference type="Pfam" id="PF00144"/>
    </source>
</evidence>
<dbReference type="RefSeq" id="WP_379932845.1">
    <property type="nucleotide sequence ID" value="NZ_JBHTHY010000003.1"/>
</dbReference>
<evidence type="ECO:0000313" key="3">
    <source>
        <dbReference type="EMBL" id="MFD0796885.1"/>
    </source>
</evidence>
<dbReference type="GO" id="GO:0016787">
    <property type="term" value="F:hydrolase activity"/>
    <property type="evidence" value="ECO:0007669"/>
    <property type="project" value="UniProtKB-KW"/>
</dbReference>
<reference evidence="4" key="1">
    <citation type="journal article" date="2019" name="Int. J. Syst. Evol. Microbiol.">
        <title>The Global Catalogue of Microorganisms (GCM) 10K type strain sequencing project: providing services to taxonomists for standard genome sequencing and annotation.</title>
        <authorList>
            <consortium name="The Broad Institute Genomics Platform"/>
            <consortium name="The Broad Institute Genome Sequencing Center for Infectious Disease"/>
            <person name="Wu L."/>
            <person name="Ma J."/>
        </authorList>
    </citation>
    <scope>NUCLEOTIDE SEQUENCE [LARGE SCALE GENOMIC DNA]</scope>
    <source>
        <strain evidence="4">CCUG 61948</strain>
    </source>
</reference>
<comment type="caution">
    <text evidence="3">The sequence shown here is derived from an EMBL/GenBank/DDBJ whole genome shotgun (WGS) entry which is preliminary data.</text>
</comment>
<dbReference type="SUPFAM" id="SSF53474">
    <property type="entry name" value="alpha/beta-Hydrolases"/>
    <property type="match status" value="1"/>
</dbReference>
<dbReference type="Gene3D" id="3.40.710.10">
    <property type="entry name" value="DD-peptidase/beta-lactamase superfamily"/>
    <property type="match status" value="1"/>
</dbReference>
<feature type="domain" description="Beta-lactamase-related" evidence="2">
    <location>
        <begin position="71"/>
        <end position="362"/>
    </location>
</feature>
<dbReference type="Pfam" id="PF00144">
    <property type="entry name" value="Beta-lactamase"/>
    <property type="match status" value="1"/>
</dbReference>
<dbReference type="InterPro" id="IPR012338">
    <property type="entry name" value="Beta-lactam/transpept-like"/>
</dbReference>
<evidence type="ECO:0000256" key="1">
    <source>
        <dbReference type="SAM" id="SignalP"/>
    </source>
</evidence>
<gene>
    <name evidence="3" type="ORF">ACFQZJ_05400</name>
</gene>
<accession>A0ABW3B1D5</accession>
<keyword evidence="1" id="KW-0732">Signal</keyword>
<dbReference type="Proteomes" id="UP001597012">
    <property type="component" value="Unassembled WGS sequence"/>
</dbReference>
<dbReference type="EC" id="3.-.-.-" evidence="3"/>
<dbReference type="PANTHER" id="PTHR46825:SF7">
    <property type="entry name" value="D-ALANYL-D-ALANINE CARBOXYPEPTIDASE"/>
    <property type="match status" value="1"/>
</dbReference>
<name>A0ABW3B1D5_9FLAO</name>